<feature type="non-terminal residue" evidence="1">
    <location>
        <position position="1"/>
    </location>
</feature>
<organism evidence="1 2">
    <name type="scientific">Zea mays</name>
    <name type="common">Maize</name>
    <dbReference type="NCBI Taxonomy" id="4577"/>
    <lineage>
        <taxon>Eukaryota</taxon>
        <taxon>Viridiplantae</taxon>
        <taxon>Streptophyta</taxon>
        <taxon>Embryophyta</taxon>
        <taxon>Tracheophyta</taxon>
        <taxon>Spermatophyta</taxon>
        <taxon>Magnoliopsida</taxon>
        <taxon>Liliopsida</taxon>
        <taxon>Poales</taxon>
        <taxon>Poaceae</taxon>
        <taxon>PACMAD clade</taxon>
        <taxon>Panicoideae</taxon>
        <taxon>Andropogonodae</taxon>
        <taxon>Andropogoneae</taxon>
        <taxon>Tripsacinae</taxon>
        <taxon>Zea</taxon>
    </lineage>
</organism>
<name>A0A3L6GDI8_MAIZE</name>
<reference evidence="1 2" key="1">
    <citation type="journal article" date="2018" name="Nat. Genet.">
        <title>Extensive intraspecific gene order and gene structural variations between Mo17 and other maize genomes.</title>
        <authorList>
            <person name="Sun S."/>
            <person name="Zhou Y."/>
            <person name="Chen J."/>
            <person name="Shi J."/>
            <person name="Zhao H."/>
            <person name="Zhao H."/>
            <person name="Song W."/>
            <person name="Zhang M."/>
            <person name="Cui Y."/>
            <person name="Dong X."/>
            <person name="Liu H."/>
            <person name="Ma X."/>
            <person name="Jiao Y."/>
            <person name="Wang B."/>
            <person name="Wei X."/>
            <person name="Stein J.C."/>
            <person name="Glaubitz J.C."/>
            <person name="Lu F."/>
            <person name="Yu G."/>
            <person name="Liang C."/>
            <person name="Fengler K."/>
            <person name="Li B."/>
            <person name="Rafalski A."/>
            <person name="Schnable P.S."/>
            <person name="Ware D.H."/>
            <person name="Buckler E.S."/>
            <person name="Lai J."/>
        </authorList>
    </citation>
    <scope>NUCLEOTIDE SEQUENCE [LARGE SCALE GENOMIC DNA]</scope>
    <source>
        <strain evidence="2">cv. Missouri 17</strain>
        <tissue evidence="1">Seedling</tissue>
    </source>
</reference>
<sequence>LKWVRCFQFPYLRKKSRIRWEKSSEILVSTSEGIRKSSRLEKNEDIKVADKAISRAEAKDAFLNKGMNNNPFSLLNASNENLFDISNRIGVCLGPSVSSAIANLDLIRDLEMSRKILAIQSCGSKKSEELVEDDIDDVDSNVHVDSEKDIDYDLLDVMVLRKGRKIKHRKKQQKKLPPKLGIHLIKSGKQRILVSPLTLYDDRSHLELSGFRE</sequence>
<proteinExistence type="predicted"/>
<evidence type="ECO:0000313" key="2">
    <source>
        <dbReference type="Proteomes" id="UP000251960"/>
    </source>
</evidence>
<evidence type="ECO:0000313" key="1">
    <source>
        <dbReference type="EMBL" id="PWZ46480.1"/>
    </source>
</evidence>
<dbReference type="EMBL" id="NCVQ01000002">
    <property type="protein sequence ID" value="PWZ46480.1"/>
    <property type="molecule type" value="Genomic_DNA"/>
</dbReference>
<dbReference type="Proteomes" id="UP000251960">
    <property type="component" value="Chromosome 10"/>
</dbReference>
<dbReference type="AlphaFoldDB" id="A0A3L6GDI8"/>
<accession>A0A3L6GDI8</accession>
<gene>
    <name evidence="1" type="ORF">Zm00014a_025952</name>
</gene>
<comment type="caution">
    <text evidence="1">The sequence shown here is derived from an EMBL/GenBank/DDBJ whole genome shotgun (WGS) entry which is preliminary data.</text>
</comment>
<protein>
    <submittedName>
        <fullName evidence="1">Uncharacterized protein</fullName>
    </submittedName>
</protein>